<keyword evidence="2" id="KW-0812">Transmembrane</keyword>
<dbReference type="EMBL" id="LMXB01000074">
    <property type="protein sequence ID" value="KUO17595.1"/>
    <property type="molecule type" value="Genomic_DNA"/>
</dbReference>
<feature type="transmembrane region" description="Helical" evidence="2">
    <location>
        <begin position="59"/>
        <end position="79"/>
    </location>
</feature>
<keyword evidence="2" id="KW-1133">Transmembrane helix</keyword>
<protein>
    <recommendedName>
        <fullName evidence="5">DUF1453 domain-containing protein</fullName>
    </recommendedName>
</protein>
<dbReference type="OrthoDB" id="3872634at2"/>
<dbReference type="AlphaFoldDB" id="A0A101UVI5"/>
<keyword evidence="4" id="KW-1185">Reference proteome</keyword>
<reference evidence="3 4" key="1">
    <citation type="submission" date="2015-10" db="EMBL/GenBank/DDBJ databases">
        <title>Draft genome sequence of Streptomyces sp. RV15, isolated from a marine sponge.</title>
        <authorList>
            <person name="Ruckert C."/>
            <person name="Abdelmohsen U.R."/>
            <person name="Winkler A."/>
            <person name="Hentschel U."/>
            <person name="Kalinowski J."/>
            <person name="Kampfer P."/>
            <person name="Glaeser S."/>
        </authorList>
    </citation>
    <scope>NUCLEOTIDE SEQUENCE [LARGE SCALE GENOMIC DNA]</scope>
    <source>
        <strain evidence="3 4">RV15</strain>
    </source>
</reference>
<dbReference type="Proteomes" id="UP000053260">
    <property type="component" value="Unassembled WGS sequence"/>
</dbReference>
<organism evidence="3 4">
    <name type="scientific">Streptomyces dysideae</name>
    <dbReference type="NCBI Taxonomy" id="909626"/>
    <lineage>
        <taxon>Bacteria</taxon>
        <taxon>Bacillati</taxon>
        <taxon>Actinomycetota</taxon>
        <taxon>Actinomycetes</taxon>
        <taxon>Kitasatosporales</taxon>
        <taxon>Streptomycetaceae</taxon>
        <taxon>Streptomyces</taxon>
    </lineage>
</organism>
<feature type="transmembrane region" description="Helical" evidence="2">
    <location>
        <begin position="100"/>
        <end position="122"/>
    </location>
</feature>
<dbReference type="STRING" id="909626.AQJ91_29830"/>
<feature type="compositionally biased region" description="Basic and acidic residues" evidence="1">
    <location>
        <begin position="170"/>
        <end position="180"/>
    </location>
</feature>
<dbReference type="RefSeq" id="WP_067027703.1">
    <property type="nucleotide sequence ID" value="NZ_KQ949096.1"/>
</dbReference>
<sequence>MSGLVDALLIAAAVVVVIARLLRARRMGNDRRWWLVPVGMAVLALREPGVVDAGHRTEALLLLGAELVVGLAMGAAWAWTTRIWVAPDGSVWSKSTRKSLAVWLVGLALRVGLFACGAVLGVRQDTSALLLALAVTLLVRSGILVRRAQSIVQEDGRAAASGRSTAYGDDVPRPARKERV</sequence>
<comment type="caution">
    <text evidence="3">The sequence shown here is derived from an EMBL/GenBank/DDBJ whole genome shotgun (WGS) entry which is preliminary data.</text>
</comment>
<evidence type="ECO:0008006" key="5">
    <source>
        <dbReference type="Google" id="ProtNLM"/>
    </source>
</evidence>
<gene>
    <name evidence="3" type="ORF">AQJ91_29830</name>
</gene>
<accession>A0A101UVI5</accession>
<evidence type="ECO:0000313" key="4">
    <source>
        <dbReference type="Proteomes" id="UP000053260"/>
    </source>
</evidence>
<evidence type="ECO:0000313" key="3">
    <source>
        <dbReference type="EMBL" id="KUO17595.1"/>
    </source>
</evidence>
<feature type="transmembrane region" description="Helical" evidence="2">
    <location>
        <begin position="6"/>
        <end position="22"/>
    </location>
</feature>
<feature type="transmembrane region" description="Helical" evidence="2">
    <location>
        <begin position="128"/>
        <end position="145"/>
    </location>
</feature>
<evidence type="ECO:0000256" key="2">
    <source>
        <dbReference type="SAM" id="Phobius"/>
    </source>
</evidence>
<feature type="transmembrane region" description="Helical" evidence="2">
    <location>
        <begin position="34"/>
        <end position="53"/>
    </location>
</feature>
<evidence type="ECO:0000256" key="1">
    <source>
        <dbReference type="SAM" id="MobiDB-lite"/>
    </source>
</evidence>
<proteinExistence type="predicted"/>
<keyword evidence="2" id="KW-0472">Membrane</keyword>
<name>A0A101UVI5_9ACTN</name>
<feature type="region of interest" description="Disordered" evidence="1">
    <location>
        <begin position="158"/>
        <end position="180"/>
    </location>
</feature>